<gene>
    <name evidence="2" type="ORF">G6F50_017442</name>
</gene>
<keyword evidence="3" id="KW-1185">Reference proteome</keyword>
<comment type="caution">
    <text evidence="2">The sequence shown here is derived from an EMBL/GenBank/DDBJ whole genome shotgun (WGS) entry which is preliminary data.</text>
</comment>
<name>A0A9P7C063_9FUNG</name>
<evidence type="ECO:0000256" key="1">
    <source>
        <dbReference type="SAM" id="MobiDB-lite"/>
    </source>
</evidence>
<protein>
    <submittedName>
        <fullName evidence="2">Uncharacterized protein</fullName>
    </submittedName>
</protein>
<dbReference type="EMBL" id="JAANIU010012841">
    <property type="protein sequence ID" value="KAG1530253.1"/>
    <property type="molecule type" value="Genomic_DNA"/>
</dbReference>
<feature type="region of interest" description="Disordered" evidence="1">
    <location>
        <begin position="1"/>
        <end position="35"/>
    </location>
</feature>
<reference evidence="2 3" key="1">
    <citation type="journal article" date="2020" name="Microb. Genom.">
        <title>Genetic diversity of clinical and environmental Mucorales isolates obtained from an investigation of mucormycosis cases among solid organ transplant recipients.</title>
        <authorList>
            <person name="Nguyen M.H."/>
            <person name="Kaul D."/>
            <person name="Muto C."/>
            <person name="Cheng S.J."/>
            <person name="Richter R.A."/>
            <person name="Bruno V.M."/>
            <person name="Liu G."/>
            <person name="Beyhan S."/>
            <person name="Sundermann A.J."/>
            <person name="Mounaud S."/>
            <person name="Pasculle A.W."/>
            <person name="Nierman W.C."/>
            <person name="Driscoll E."/>
            <person name="Cumbie R."/>
            <person name="Clancy C.J."/>
            <person name="Dupont C.L."/>
        </authorList>
    </citation>
    <scope>NUCLEOTIDE SEQUENCE [LARGE SCALE GENOMIC DNA]</scope>
    <source>
        <strain evidence="2 3">GL24</strain>
    </source>
</reference>
<dbReference type="Proteomes" id="UP000740926">
    <property type="component" value="Unassembled WGS sequence"/>
</dbReference>
<accession>A0A9P7C063</accession>
<evidence type="ECO:0000313" key="3">
    <source>
        <dbReference type="Proteomes" id="UP000740926"/>
    </source>
</evidence>
<organism evidence="2 3">
    <name type="scientific">Rhizopus delemar</name>
    <dbReference type="NCBI Taxonomy" id="936053"/>
    <lineage>
        <taxon>Eukaryota</taxon>
        <taxon>Fungi</taxon>
        <taxon>Fungi incertae sedis</taxon>
        <taxon>Mucoromycota</taxon>
        <taxon>Mucoromycotina</taxon>
        <taxon>Mucoromycetes</taxon>
        <taxon>Mucorales</taxon>
        <taxon>Mucorineae</taxon>
        <taxon>Rhizopodaceae</taxon>
        <taxon>Rhizopus</taxon>
    </lineage>
</organism>
<dbReference type="AlphaFoldDB" id="A0A9P7C063"/>
<sequence length="98" mass="10234">MGHGTHVVRRAEGGVFQPGMHASGTVQGNGAARAGADLDPSAQIGVVVGRSARGVHQVHRIAVHRRRHLHRCGLGAAGEQRLLRNAGGVGMRARVLRA</sequence>
<evidence type="ECO:0000313" key="2">
    <source>
        <dbReference type="EMBL" id="KAG1530253.1"/>
    </source>
</evidence>
<proteinExistence type="predicted"/>